<dbReference type="EMBL" id="LR797499">
    <property type="protein sequence ID" value="CAB4220064.1"/>
    <property type="molecule type" value="Genomic_DNA"/>
</dbReference>
<reference evidence="1" key="1">
    <citation type="submission" date="2020-05" db="EMBL/GenBank/DDBJ databases">
        <authorList>
            <person name="Chiriac C."/>
            <person name="Salcher M."/>
            <person name="Ghai R."/>
            <person name="Kavagutti S V."/>
        </authorList>
    </citation>
    <scope>NUCLEOTIDE SEQUENCE</scope>
</reference>
<proteinExistence type="predicted"/>
<name>A0A6J5SZN4_9CAUD</name>
<evidence type="ECO:0000313" key="1">
    <source>
        <dbReference type="EMBL" id="CAB4220064.1"/>
    </source>
</evidence>
<gene>
    <name evidence="1" type="ORF">UFOVP1624_53</name>
</gene>
<sequence>MKKEKRESMIMFRTFPTLQKKLKLKAERDGLTLSRYIENILIKKR</sequence>
<protein>
    <submittedName>
        <fullName evidence="1">Uncharacterized protein</fullName>
    </submittedName>
</protein>
<accession>A0A6J5SZN4</accession>
<organism evidence="1">
    <name type="scientific">uncultured Caudovirales phage</name>
    <dbReference type="NCBI Taxonomy" id="2100421"/>
    <lineage>
        <taxon>Viruses</taxon>
        <taxon>Duplodnaviria</taxon>
        <taxon>Heunggongvirae</taxon>
        <taxon>Uroviricota</taxon>
        <taxon>Caudoviricetes</taxon>
        <taxon>Peduoviridae</taxon>
        <taxon>Maltschvirus</taxon>
        <taxon>Maltschvirus maltsch</taxon>
    </lineage>
</organism>